<dbReference type="CDD" id="cd04301">
    <property type="entry name" value="NAT_SF"/>
    <property type="match status" value="1"/>
</dbReference>
<dbReference type="RefSeq" id="WP_240095937.1">
    <property type="nucleotide sequence ID" value="NZ_JAJSON010000008.1"/>
</dbReference>
<dbReference type="SUPFAM" id="SSF55729">
    <property type="entry name" value="Acyl-CoA N-acyltransferases (Nat)"/>
    <property type="match status" value="1"/>
</dbReference>
<keyword evidence="1" id="KW-0808">Transferase</keyword>
<dbReference type="EMBL" id="JAJSON010000008">
    <property type="protein sequence ID" value="MCG9970535.1"/>
    <property type="molecule type" value="Genomic_DNA"/>
</dbReference>
<organism evidence="4 5">
    <name type="scientific">Christiangramia crocea</name>
    <dbReference type="NCBI Taxonomy" id="2904124"/>
    <lineage>
        <taxon>Bacteria</taxon>
        <taxon>Pseudomonadati</taxon>
        <taxon>Bacteroidota</taxon>
        <taxon>Flavobacteriia</taxon>
        <taxon>Flavobacteriales</taxon>
        <taxon>Flavobacteriaceae</taxon>
        <taxon>Christiangramia</taxon>
    </lineage>
</organism>
<protein>
    <submittedName>
        <fullName evidence="4">GNAT family N-acetyltransferase</fullName>
    </submittedName>
</protein>
<evidence type="ECO:0000256" key="2">
    <source>
        <dbReference type="ARBA" id="ARBA00023315"/>
    </source>
</evidence>
<name>A0A9X1UUK8_9FLAO</name>
<dbReference type="Proteomes" id="UP001139344">
    <property type="component" value="Unassembled WGS sequence"/>
</dbReference>
<proteinExistence type="predicted"/>
<dbReference type="GO" id="GO:0016747">
    <property type="term" value="F:acyltransferase activity, transferring groups other than amino-acyl groups"/>
    <property type="evidence" value="ECO:0007669"/>
    <property type="project" value="InterPro"/>
</dbReference>
<dbReference type="InterPro" id="IPR016181">
    <property type="entry name" value="Acyl_CoA_acyltransferase"/>
</dbReference>
<dbReference type="InterPro" id="IPR051556">
    <property type="entry name" value="N-term/lysine_N-AcTrnsfr"/>
</dbReference>
<keyword evidence="2" id="KW-0012">Acyltransferase</keyword>
<evidence type="ECO:0000256" key="1">
    <source>
        <dbReference type="ARBA" id="ARBA00022679"/>
    </source>
</evidence>
<evidence type="ECO:0000313" key="5">
    <source>
        <dbReference type="Proteomes" id="UP001139344"/>
    </source>
</evidence>
<feature type="domain" description="N-acetyltransferase" evidence="3">
    <location>
        <begin position="3"/>
        <end position="164"/>
    </location>
</feature>
<dbReference type="PANTHER" id="PTHR42919">
    <property type="entry name" value="N-ALPHA-ACETYLTRANSFERASE"/>
    <property type="match status" value="1"/>
</dbReference>
<dbReference type="Pfam" id="PF00583">
    <property type="entry name" value="Acetyltransf_1"/>
    <property type="match status" value="1"/>
</dbReference>
<dbReference type="AlphaFoldDB" id="A0A9X1UUK8"/>
<keyword evidence="5" id="KW-1185">Reference proteome</keyword>
<gene>
    <name evidence="4" type="ORF">LU635_02710</name>
</gene>
<reference evidence="4" key="1">
    <citation type="submission" date="2021-12" db="EMBL/GenBank/DDBJ databases">
        <title>Description of Gramella crocea sp. nov., a new bacterium isolated from activated sludge.</title>
        <authorList>
            <person name="Zhang X."/>
        </authorList>
    </citation>
    <scope>NUCLEOTIDE SEQUENCE</scope>
    <source>
        <strain evidence="4">YB25</strain>
    </source>
</reference>
<accession>A0A9X1UUK8</accession>
<evidence type="ECO:0000259" key="3">
    <source>
        <dbReference type="PROSITE" id="PS51186"/>
    </source>
</evidence>
<comment type="caution">
    <text evidence="4">The sequence shown here is derived from an EMBL/GenBank/DDBJ whole genome shotgun (WGS) entry which is preliminary data.</text>
</comment>
<dbReference type="PROSITE" id="PS51186">
    <property type="entry name" value="GNAT"/>
    <property type="match status" value="1"/>
</dbReference>
<dbReference type="PANTHER" id="PTHR42919:SF8">
    <property type="entry name" value="N-ALPHA-ACETYLTRANSFERASE 50"/>
    <property type="match status" value="1"/>
</dbReference>
<sequence>MTKIVPAITRDNIEIVADLAQTIWTEHYTPIIGAKQVTYMLDKFQSVKAVQDQIKKGIRYYLIQHQDAYVGYLSFSIQEDLLFLSKFYVLKQERGKGIGKAALLFIEDQARELGLKKIKLTVNKHNSKSITAYERMGFTNVDAIVQDIGNGYVMDDYVLEKDIT</sequence>
<evidence type="ECO:0000313" key="4">
    <source>
        <dbReference type="EMBL" id="MCG9970535.1"/>
    </source>
</evidence>
<dbReference type="InterPro" id="IPR000182">
    <property type="entry name" value="GNAT_dom"/>
</dbReference>
<dbReference type="Gene3D" id="3.40.630.30">
    <property type="match status" value="1"/>
</dbReference>